<proteinExistence type="predicted"/>
<evidence type="ECO:0000313" key="2">
    <source>
        <dbReference type="EMBL" id="MQL70285.1"/>
    </source>
</evidence>
<organism evidence="2 3">
    <name type="scientific">Colocasia esculenta</name>
    <name type="common">Wild taro</name>
    <name type="synonym">Arum esculentum</name>
    <dbReference type="NCBI Taxonomy" id="4460"/>
    <lineage>
        <taxon>Eukaryota</taxon>
        <taxon>Viridiplantae</taxon>
        <taxon>Streptophyta</taxon>
        <taxon>Embryophyta</taxon>
        <taxon>Tracheophyta</taxon>
        <taxon>Spermatophyta</taxon>
        <taxon>Magnoliopsida</taxon>
        <taxon>Liliopsida</taxon>
        <taxon>Araceae</taxon>
        <taxon>Aroideae</taxon>
        <taxon>Colocasieae</taxon>
        <taxon>Colocasia</taxon>
    </lineage>
</organism>
<evidence type="ECO:0000256" key="1">
    <source>
        <dbReference type="SAM" id="MobiDB-lite"/>
    </source>
</evidence>
<dbReference type="AlphaFoldDB" id="A0A843TGZ5"/>
<feature type="region of interest" description="Disordered" evidence="1">
    <location>
        <begin position="59"/>
        <end position="81"/>
    </location>
</feature>
<gene>
    <name evidence="2" type="ORF">Taro_002593</name>
</gene>
<name>A0A843TGZ5_COLES</name>
<sequence>MVAPEWSAAIGLVTRRTRPSRSYRDGGGRRILVAASDGIATAFLTDVTVVLFVKTVVSGETSQQRQGARQADETGRKWRSP</sequence>
<dbReference type="EMBL" id="NMUH01000062">
    <property type="protein sequence ID" value="MQL70285.1"/>
    <property type="molecule type" value="Genomic_DNA"/>
</dbReference>
<dbReference type="Proteomes" id="UP000652761">
    <property type="component" value="Unassembled WGS sequence"/>
</dbReference>
<accession>A0A843TGZ5</accession>
<feature type="compositionally biased region" description="Basic and acidic residues" evidence="1">
    <location>
        <begin position="70"/>
        <end position="81"/>
    </location>
</feature>
<keyword evidence="3" id="KW-1185">Reference proteome</keyword>
<comment type="caution">
    <text evidence="2">The sequence shown here is derived from an EMBL/GenBank/DDBJ whole genome shotgun (WGS) entry which is preliminary data.</text>
</comment>
<reference evidence="2" key="1">
    <citation type="submission" date="2017-07" db="EMBL/GenBank/DDBJ databases">
        <title>Taro Niue Genome Assembly and Annotation.</title>
        <authorList>
            <person name="Atibalentja N."/>
            <person name="Keating K."/>
            <person name="Fields C.J."/>
        </authorList>
    </citation>
    <scope>NUCLEOTIDE SEQUENCE</scope>
    <source>
        <strain evidence="2">Niue_2</strain>
        <tissue evidence="2">Leaf</tissue>
    </source>
</reference>
<protein>
    <submittedName>
        <fullName evidence="2">Uncharacterized protein</fullName>
    </submittedName>
</protein>
<evidence type="ECO:0000313" key="3">
    <source>
        <dbReference type="Proteomes" id="UP000652761"/>
    </source>
</evidence>